<dbReference type="EMBL" id="LAZR01013085">
    <property type="protein sequence ID" value="KKM23631.1"/>
    <property type="molecule type" value="Genomic_DNA"/>
</dbReference>
<evidence type="ECO:0000256" key="1">
    <source>
        <dbReference type="SAM" id="Phobius"/>
    </source>
</evidence>
<proteinExistence type="predicted"/>
<protein>
    <submittedName>
        <fullName evidence="2">Uncharacterized protein</fullName>
    </submittedName>
</protein>
<evidence type="ECO:0000313" key="2">
    <source>
        <dbReference type="EMBL" id="KKM23631.1"/>
    </source>
</evidence>
<organism evidence="2">
    <name type="scientific">marine sediment metagenome</name>
    <dbReference type="NCBI Taxonomy" id="412755"/>
    <lineage>
        <taxon>unclassified sequences</taxon>
        <taxon>metagenomes</taxon>
        <taxon>ecological metagenomes</taxon>
    </lineage>
</organism>
<sequence length="73" mass="8122">MKKININWAIVIFMFGVVGLIFSFTDDAGQIGSKIPLTIFFIFIMCVGITLQMLPKEWLEGVVGEVGPPREFG</sequence>
<keyword evidence="1" id="KW-1133">Transmembrane helix</keyword>
<comment type="caution">
    <text evidence="2">The sequence shown here is derived from an EMBL/GenBank/DDBJ whole genome shotgun (WGS) entry which is preliminary data.</text>
</comment>
<name>A0A0F9I7N5_9ZZZZ</name>
<gene>
    <name evidence="2" type="ORF">LCGC14_1613160</name>
</gene>
<accession>A0A0F9I7N5</accession>
<feature type="transmembrane region" description="Helical" evidence="1">
    <location>
        <begin position="37"/>
        <end position="54"/>
    </location>
</feature>
<dbReference type="AlphaFoldDB" id="A0A0F9I7N5"/>
<feature type="transmembrane region" description="Helical" evidence="1">
    <location>
        <begin position="6"/>
        <end position="25"/>
    </location>
</feature>
<keyword evidence="1" id="KW-0812">Transmembrane</keyword>
<reference evidence="2" key="1">
    <citation type="journal article" date="2015" name="Nature">
        <title>Complex archaea that bridge the gap between prokaryotes and eukaryotes.</title>
        <authorList>
            <person name="Spang A."/>
            <person name="Saw J.H."/>
            <person name="Jorgensen S.L."/>
            <person name="Zaremba-Niedzwiedzka K."/>
            <person name="Martijn J."/>
            <person name="Lind A.E."/>
            <person name="van Eijk R."/>
            <person name="Schleper C."/>
            <person name="Guy L."/>
            <person name="Ettema T.J."/>
        </authorList>
    </citation>
    <scope>NUCLEOTIDE SEQUENCE</scope>
</reference>
<keyword evidence="1" id="KW-0472">Membrane</keyword>